<dbReference type="PANTHER" id="PTHR43047">
    <property type="entry name" value="TWO-COMPONENT HISTIDINE PROTEIN KINASE"/>
    <property type="match status" value="1"/>
</dbReference>
<dbReference type="Pfam" id="PF00989">
    <property type="entry name" value="PAS"/>
    <property type="match status" value="1"/>
</dbReference>
<evidence type="ECO:0000313" key="10">
    <source>
        <dbReference type="Proteomes" id="UP000537592"/>
    </source>
</evidence>
<evidence type="ECO:0000256" key="3">
    <source>
        <dbReference type="ARBA" id="ARBA00022553"/>
    </source>
</evidence>
<dbReference type="CDD" id="cd00130">
    <property type="entry name" value="PAS"/>
    <property type="match status" value="1"/>
</dbReference>
<comment type="caution">
    <text evidence="9">The sequence shown here is derived from an EMBL/GenBank/DDBJ whole genome shotgun (WGS) entry which is preliminary data.</text>
</comment>
<evidence type="ECO:0000259" key="7">
    <source>
        <dbReference type="PROSITE" id="PS50109"/>
    </source>
</evidence>
<dbReference type="PROSITE" id="PS50112">
    <property type="entry name" value="PAS"/>
    <property type="match status" value="1"/>
</dbReference>
<dbReference type="Proteomes" id="UP000537592">
    <property type="component" value="Unassembled WGS sequence"/>
</dbReference>
<dbReference type="InterPro" id="IPR036890">
    <property type="entry name" value="HATPase_C_sf"/>
</dbReference>
<dbReference type="GO" id="GO:0009927">
    <property type="term" value="F:histidine phosphotransfer kinase activity"/>
    <property type="evidence" value="ECO:0007669"/>
    <property type="project" value="TreeGrafter"/>
</dbReference>
<dbReference type="EMBL" id="JACICC010000003">
    <property type="protein sequence ID" value="MBB3809476.1"/>
    <property type="molecule type" value="Genomic_DNA"/>
</dbReference>
<dbReference type="NCBIfam" id="TIGR00229">
    <property type="entry name" value="sensory_box"/>
    <property type="match status" value="1"/>
</dbReference>
<dbReference type="Pfam" id="PF02518">
    <property type="entry name" value="HATPase_c"/>
    <property type="match status" value="1"/>
</dbReference>
<dbReference type="Gene3D" id="3.30.565.10">
    <property type="entry name" value="Histidine kinase-like ATPase, C-terminal domain"/>
    <property type="match status" value="1"/>
</dbReference>
<proteinExistence type="predicted"/>
<evidence type="ECO:0000256" key="4">
    <source>
        <dbReference type="ARBA" id="ARBA00022679"/>
    </source>
</evidence>
<keyword evidence="10" id="KW-1185">Reference proteome</keyword>
<dbReference type="Gene3D" id="3.30.450.20">
    <property type="entry name" value="PAS domain"/>
    <property type="match status" value="1"/>
</dbReference>
<dbReference type="GO" id="GO:0006355">
    <property type="term" value="P:regulation of DNA-templated transcription"/>
    <property type="evidence" value="ECO:0007669"/>
    <property type="project" value="InterPro"/>
</dbReference>
<name>A0A7W5Z4M6_9HYPH</name>
<dbReference type="SMART" id="SM00387">
    <property type="entry name" value="HATPase_c"/>
    <property type="match status" value="1"/>
</dbReference>
<dbReference type="InterPro" id="IPR005467">
    <property type="entry name" value="His_kinase_dom"/>
</dbReference>
<dbReference type="InterPro" id="IPR035965">
    <property type="entry name" value="PAS-like_dom_sf"/>
</dbReference>
<dbReference type="PANTHER" id="PTHR43047:SF72">
    <property type="entry name" value="OSMOSENSING HISTIDINE PROTEIN KINASE SLN1"/>
    <property type="match status" value="1"/>
</dbReference>
<evidence type="ECO:0000256" key="2">
    <source>
        <dbReference type="ARBA" id="ARBA00012438"/>
    </source>
</evidence>
<dbReference type="PRINTS" id="PR00344">
    <property type="entry name" value="BCTRLSENSOR"/>
</dbReference>
<evidence type="ECO:0000313" key="9">
    <source>
        <dbReference type="EMBL" id="MBB3809476.1"/>
    </source>
</evidence>
<accession>A0A7W5Z4M6</accession>
<dbReference type="SUPFAM" id="SSF55785">
    <property type="entry name" value="PYP-like sensor domain (PAS domain)"/>
    <property type="match status" value="1"/>
</dbReference>
<reference evidence="9 10" key="1">
    <citation type="submission" date="2020-08" db="EMBL/GenBank/DDBJ databases">
        <title>Genomic Encyclopedia of Type Strains, Phase IV (KMG-IV): sequencing the most valuable type-strain genomes for metagenomic binning, comparative biology and taxonomic classification.</title>
        <authorList>
            <person name="Goeker M."/>
        </authorList>
    </citation>
    <scope>NUCLEOTIDE SEQUENCE [LARGE SCALE GENOMIC DNA]</scope>
    <source>
        <strain evidence="9 10">DSM 28760</strain>
    </source>
</reference>
<organism evidence="9 10">
    <name type="scientific">Pseudochelatococcus contaminans</name>
    <dbReference type="NCBI Taxonomy" id="1538103"/>
    <lineage>
        <taxon>Bacteria</taxon>
        <taxon>Pseudomonadati</taxon>
        <taxon>Pseudomonadota</taxon>
        <taxon>Alphaproteobacteria</taxon>
        <taxon>Hyphomicrobiales</taxon>
        <taxon>Chelatococcaceae</taxon>
        <taxon>Pseudochelatococcus</taxon>
    </lineage>
</organism>
<dbReference type="InterPro" id="IPR004358">
    <property type="entry name" value="Sig_transdc_His_kin-like_C"/>
</dbReference>
<feature type="region of interest" description="Disordered" evidence="6">
    <location>
        <begin position="293"/>
        <end position="326"/>
    </location>
</feature>
<feature type="region of interest" description="Disordered" evidence="6">
    <location>
        <begin position="342"/>
        <end position="489"/>
    </location>
</feature>
<feature type="compositionally biased region" description="Acidic residues" evidence="6">
    <location>
        <begin position="451"/>
        <end position="467"/>
    </location>
</feature>
<dbReference type="Pfam" id="PF00512">
    <property type="entry name" value="HisKA"/>
    <property type="match status" value="1"/>
</dbReference>
<comment type="catalytic activity">
    <reaction evidence="1">
        <text>ATP + protein L-histidine = ADP + protein N-phospho-L-histidine.</text>
        <dbReference type="EC" id="2.7.13.3"/>
    </reaction>
</comment>
<gene>
    <name evidence="9" type="ORF">FHS81_001558</name>
</gene>
<dbReference type="AlphaFoldDB" id="A0A7W5Z4M6"/>
<dbReference type="SUPFAM" id="SSF47384">
    <property type="entry name" value="Homodimeric domain of signal transducing histidine kinase"/>
    <property type="match status" value="1"/>
</dbReference>
<dbReference type="SMART" id="SM00388">
    <property type="entry name" value="HisKA"/>
    <property type="match status" value="1"/>
</dbReference>
<feature type="compositionally biased region" description="Basic and acidic residues" evidence="6">
    <location>
        <begin position="377"/>
        <end position="386"/>
    </location>
</feature>
<dbReference type="PROSITE" id="PS50109">
    <property type="entry name" value="HIS_KIN"/>
    <property type="match status" value="1"/>
</dbReference>
<dbReference type="InterPro" id="IPR036097">
    <property type="entry name" value="HisK_dim/P_sf"/>
</dbReference>
<protein>
    <recommendedName>
        <fullName evidence="2">histidine kinase</fullName>
        <ecNumber evidence="2">2.7.13.3</ecNumber>
    </recommendedName>
</protein>
<dbReference type="SUPFAM" id="SSF55874">
    <property type="entry name" value="ATPase domain of HSP90 chaperone/DNA topoisomerase II/histidine kinase"/>
    <property type="match status" value="1"/>
</dbReference>
<evidence type="ECO:0000256" key="1">
    <source>
        <dbReference type="ARBA" id="ARBA00000085"/>
    </source>
</evidence>
<dbReference type="InterPro" id="IPR013767">
    <property type="entry name" value="PAS_fold"/>
</dbReference>
<dbReference type="RefSeq" id="WP_183751603.1">
    <property type="nucleotide sequence ID" value="NZ_JACICC010000003.1"/>
</dbReference>
<feature type="domain" description="Histidine kinase" evidence="7">
    <location>
        <begin position="873"/>
        <end position="1094"/>
    </location>
</feature>
<dbReference type="Gene3D" id="1.10.287.130">
    <property type="match status" value="1"/>
</dbReference>
<dbReference type="EC" id="2.7.13.3" evidence="2"/>
<feature type="domain" description="PAS" evidence="8">
    <location>
        <begin position="712"/>
        <end position="782"/>
    </location>
</feature>
<dbReference type="InterPro" id="IPR003661">
    <property type="entry name" value="HisK_dim/P_dom"/>
</dbReference>
<keyword evidence="3" id="KW-0597">Phosphoprotein</keyword>
<dbReference type="SMART" id="SM00091">
    <property type="entry name" value="PAS"/>
    <property type="match status" value="2"/>
</dbReference>
<evidence type="ECO:0000256" key="6">
    <source>
        <dbReference type="SAM" id="MobiDB-lite"/>
    </source>
</evidence>
<evidence type="ECO:0000256" key="5">
    <source>
        <dbReference type="ARBA" id="ARBA00022777"/>
    </source>
</evidence>
<evidence type="ECO:0000259" key="8">
    <source>
        <dbReference type="PROSITE" id="PS50112"/>
    </source>
</evidence>
<feature type="compositionally biased region" description="Basic and acidic residues" evidence="6">
    <location>
        <begin position="298"/>
        <end position="326"/>
    </location>
</feature>
<dbReference type="InterPro" id="IPR003594">
    <property type="entry name" value="HATPase_dom"/>
</dbReference>
<keyword evidence="5 9" id="KW-0418">Kinase</keyword>
<dbReference type="GO" id="GO:0005886">
    <property type="term" value="C:plasma membrane"/>
    <property type="evidence" value="ECO:0007669"/>
    <property type="project" value="TreeGrafter"/>
</dbReference>
<sequence length="1114" mass="117366">MSRGSDTAGQKLWNDPALAELVERETAAVLWSLDGSRVIGASVGTAGLAPALRAAGGENLRGRLRRVAAALSAGSGVRLERVTLPQGYGITRLLLECHRVATGDGEFLLTILRGPLPRLPRVVVEQEPISGDAAPVAAEAVAVRPHDDVPDAAAGRADQFGRLFAFAGSRPTVRFIWESDTDGCLTRVSTELAALVGHEAGAIGGRTWPSLVDAGIVVDPGDGVAAALARQATWSGKEVQWRVGDDADMPRLIVEMAGIPVHDGRRRFRGYRGFGIARVARLRDSMQDVDIQEALTASRRDEPRETPDTRPRDEGHRAGLSDNEKQAFRDIAKALGVLRSSAAAEAQEPARSEASAPAKADKPQKPTGRGAAGLRLVPDETEKAQPEVKLPPAPAAEAEQPVVAERDASMSAVSDSEVSHAKSNDAAPAPFGTLSDHMSHRKRLLLRPVDDFDETETETAAPPEEEMLPPLADTGSPDPLPEKPEPRPAIAGLEPVSAELDTEGPLAAMRPDPVDDEPEPVETPAVASIAVPPPDVVVLREVTAADTVVPDTVVPDVMPAVARLPVSALPPAAEAHEAASSDARVDVGLDVSDSVALIANRLPIGMIVSRDTETLFVNRALLDLLGYEDAAAFRSAGGLRSLFVSTPGGGDAPLALRTAYGAPVSVDARMTTIPWADQDRPATLISFRRAIEPRTEAHLRALERELRHQEARVRALDTILDTATDGVVTLDGLGRLLSMNRSAEALFGCEETDVVGGTFWHLLSPESRSVATAYFEGLRAGGLASVLNDGLAVRARAPAAAGPGADEIPLTMIMGRLAPDPGDGAPGTGRGHAGRSQRFFAILRDVSGSAPAAGHIAAPARLESGDQAQFLARVSHEIRTPLNAIIGFAEVMLEERFGPIGTERYREYLRDIHSSGGQVISLVNDLLDLARIEAGRLELAPADVLLNHVVSACVGLMMPQAERQQVVLRTSLPQGLPSVNIDERALQQIVLNLLSNAVKFTDAGGQVIVSTARTDDGGAALRIRDTGIGMTRSQVTAALTPFAQLNTTHLGRADGAGLGLPLTRALVEASGGRFSITSTPTEGTLVEIVFPRTAAAQGKTPSAGVQERANPSSQ</sequence>
<keyword evidence="4" id="KW-0808">Transferase</keyword>
<dbReference type="CDD" id="cd00082">
    <property type="entry name" value="HisKA"/>
    <property type="match status" value="1"/>
</dbReference>
<dbReference type="InterPro" id="IPR000014">
    <property type="entry name" value="PAS"/>
</dbReference>
<dbReference type="GO" id="GO:0000155">
    <property type="term" value="F:phosphorelay sensor kinase activity"/>
    <property type="evidence" value="ECO:0007669"/>
    <property type="project" value="InterPro"/>
</dbReference>